<name>A0A7C0WSQ1_9BACT</name>
<comment type="caution">
    <text evidence="1">The sequence shown here is derived from an EMBL/GenBank/DDBJ whole genome shotgun (WGS) entry which is preliminary data.</text>
</comment>
<protein>
    <submittedName>
        <fullName evidence="1">Uncharacterized protein</fullName>
    </submittedName>
</protein>
<accession>A0A7C0WSQ1</accession>
<dbReference type="EMBL" id="DQZW01000274">
    <property type="protein sequence ID" value="HDL90404.1"/>
    <property type="molecule type" value="Genomic_DNA"/>
</dbReference>
<dbReference type="AlphaFoldDB" id="A0A7C0WSQ1"/>
<sequence>MINESIAASYVMDFVQGLSIFFATIFRVIATNETIANHTAEDVYYVFGFLKYFSDFIAHHIYYVYNNSTTMQYSVGIWQKMAKNSTVFWGDWSGTQGLAHIWKLGYQCIQPGNYCEGKGPETTYWTLQLFKWLFKGLAAVGEKFQQVYT</sequence>
<reference evidence="1" key="1">
    <citation type="journal article" date="2020" name="mSystems">
        <title>Genome- and Community-Level Interaction Insights into Carbon Utilization and Element Cycling Functions of Hydrothermarchaeota in Hydrothermal Sediment.</title>
        <authorList>
            <person name="Zhou Z."/>
            <person name="Liu Y."/>
            <person name="Xu W."/>
            <person name="Pan J."/>
            <person name="Luo Z.H."/>
            <person name="Li M."/>
        </authorList>
    </citation>
    <scope>NUCLEOTIDE SEQUENCE [LARGE SCALE GENOMIC DNA]</scope>
    <source>
        <strain evidence="1">HyVt-19</strain>
    </source>
</reference>
<organism evidence="1">
    <name type="scientific">Thermodesulforhabdus norvegica</name>
    <dbReference type="NCBI Taxonomy" id="39841"/>
    <lineage>
        <taxon>Bacteria</taxon>
        <taxon>Pseudomonadati</taxon>
        <taxon>Thermodesulfobacteriota</taxon>
        <taxon>Syntrophobacteria</taxon>
        <taxon>Syntrophobacterales</taxon>
        <taxon>Thermodesulforhabdaceae</taxon>
        <taxon>Thermodesulforhabdus</taxon>
    </lineage>
</organism>
<dbReference type="Proteomes" id="UP000886355">
    <property type="component" value="Unassembled WGS sequence"/>
</dbReference>
<gene>
    <name evidence="1" type="ORF">ENG14_05825</name>
</gene>
<evidence type="ECO:0000313" key="1">
    <source>
        <dbReference type="EMBL" id="HDL90404.1"/>
    </source>
</evidence>
<proteinExistence type="predicted"/>